<dbReference type="InterPro" id="IPR000836">
    <property type="entry name" value="PRTase_dom"/>
</dbReference>
<organism evidence="5 6">
    <name type="scientific">Dactylosporangium aurantiacum</name>
    <dbReference type="NCBI Taxonomy" id="35754"/>
    <lineage>
        <taxon>Bacteria</taxon>
        <taxon>Bacillati</taxon>
        <taxon>Actinomycetota</taxon>
        <taxon>Actinomycetes</taxon>
        <taxon>Micromonosporales</taxon>
        <taxon>Micromonosporaceae</taxon>
        <taxon>Dactylosporangium</taxon>
    </lineage>
</organism>
<name>A0A9Q9MEF2_9ACTN</name>
<dbReference type="NCBIfam" id="TIGR00512">
    <property type="entry name" value="salvage_mtnA"/>
    <property type="match status" value="1"/>
</dbReference>
<comment type="similarity">
    <text evidence="3">Belongs to the EIF-2B alpha/beta/delta subunits family. MtnA subfamily.</text>
</comment>
<feature type="domain" description="Phosphoribosyltransferase" evidence="4">
    <location>
        <begin position="384"/>
        <end position="499"/>
    </location>
</feature>
<dbReference type="PANTHER" id="PTHR43475:SF1">
    <property type="entry name" value="METHYLTHIORIBOSE-1-PHOSPHATE ISOMERASE"/>
    <property type="match status" value="1"/>
</dbReference>
<dbReference type="Gene3D" id="3.40.50.10470">
    <property type="entry name" value="Translation initiation factor eif-2b, domain 2"/>
    <property type="match status" value="1"/>
</dbReference>
<comment type="function">
    <text evidence="3">Catalyzes the interconversion of methylthioribose-1-phosphate (MTR-1-P) into methylthioribulose-1-phosphate (MTRu-1-P).</text>
</comment>
<dbReference type="GO" id="GO:0019509">
    <property type="term" value="P:L-methionine salvage from methylthioadenosine"/>
    <property type="evidence" value="ECO:0007669"/>
    <property type="project" value="UniProtKB-UniRule"/>
</dbReference>
<feature type="binding site" evidence="3">
    <location>
        <position position="202"/>
    </location>
    <ligand>
        <name>substrate</name>
    </ligand>
</feature>
<dbReference type="CDD" id="cd06223">
    <property type="entry name" value="PRTases_typeI"/>
    <property type="match status" value="1"/>
</dbReference>
<dbReference type="AlphaFoldDB" id="A0A9Q9MEF2"/>
<dbReference type="Proteomes" id="UP001058003">
    <property type="component" value="Chromosome"/>
</dbReference>
<evidence type="ECO:0000256" key="1">
    <source>
        <dbReference type="ARBA" id="ARBA00023235"/>
    </source>
</evidence>
<dbReference type="OrthoDB" id="9803436at2"/>
<comment type="catalytic activity">
    <reaction evidence="2 3">
        <text>5-(methylsulfanyl)-alpha-D-ribose 1-phosphate = 5-(methylsulfanyl)-D-ribulose 1-phosphate</text>
        <dbReference type="Rhea" id="RHEA:19989"/>
        <dbReference type="ChEBI" id="CHEBI:58533"/>
        <dbReference type="ChEBI" id="CHEBI:58548"/>
        <dbReference type="EC" id="5.3.1.23"/>
    </reaction>
</comment>
<evidence type="ECO:0000256" key="3">
    <source>
        <dbReference type="HAMAP-Rule" id="MF_01678"/>
    </source>
</evidence>
<feature type="binding site" evidence="3">
    <location>
        <begin position="253"/>
        <end position="254"/>
    </location>
    <ligand>
        <name>substrate</name>
    </ligand>
</feature>
<protein>
    <recommendedName>
        <fullName evidence="3">Methylthioribose-1-phosphate isomerase</fullName>
        <shortName evidence="3">M1Pi</shortName>
        <shortName evidence="3">MTR-1-P isomerase</shortName>
        <ecNumber evidence="3">5.3.1.23</ecNumber>
    </recommendedName>
    <alternativeName>
        <fullName evidence="3">S-methyl-5-thioribose-1-phosphate isomerase</fullName>
    </alternativeName>
</protein>
<feature type="site" description="Transition state stabilizer" evidence="3">
    <location>
        <position position="163"/>
    </location>
</feature>
<dbReference type="SUPFAM" id="SSF53271">
    <property type="entry name" value="PRTase-like"/>
    <property type="match status" value="1"/>
</dbReference>
<dbReference type="EC" id="5.3.1.23" evidence="3"/>
<keyword evidence="3" id="KW-0028">Amino-acid biosynthesis</keyword>
<gene>
    <name evidence="3 5" type="primary">mtnA</name>
    <name evidence="5" type="ORF">Daura_32040</name>
</gene>
<dbReference type="NCBIfam" id="NF002636">
    <property type="entry name" value="PRK02304.1-5"/>
    <property type="match status" value="1"/>
</dbReference>
<dbReference type="InterPro" id="IPR011559">
    <property type="entry name" value="Initiation_fac_2B_a/b/d"/>
</dbReference>
<comment type="pathway">
    <text evidence="3">Amino-acid biosynthesis; L-methionine biosynthesis via salvage pathway; L-methionine from S-methyl-5-thio-alpha-D-ribose 1-phosphate: step 1/6.</text>
</comment>
<dbReference type="KEGG" id="daur:Daura_32040"/>
<dbReference type="InterPro" id="IPR027363">
    <property type="entry name" value="M1Pi_N"/>
</dbReference>
<dbReference type="PANTHER" id="PTHR43475">
    <property type="entry name" value="METHYLTHIORIBOSE-1-PHOSPHATE ISOMERASE"/>
    <property type="match status" value="1"/>
</dbReference>
<proteinExistence type="inferred from homology"/>
<dbReference type="RefSeq" id="WP_063745718.1">
    <property type="nucleotide sequence ID" value="NZ_CP073767.1"/>
</dbReference>
<sequence>MDQPDGGVAYRTATARTLDWVDGAIETTDQTQLPHRHHRLRITTVDELIDAIQRLAIRGAPALGIAGALGVALSAHRHHDGDYPRAVHDDARRLAAARPTAVNLERGIQAALLRVPDGPDAVLRHALAHADADRGTNRAAAVRAAELITAICPDRPLRILTHCHTGRLATGGRGTALEAVIELAGSGRIESVLATETRPLLQGARLTTWELHTAGVPHRLCVDSAAPAALAAGMVDCVVVGADRVAANGDVANKIGTYALAVAAARHGVPFVVVAPESTVDRYTPDGRGIVIEQRPAHEVTSVAGVPVAAPGTTAFNPAFDVTPTGLITAVVTEDAVLPGGRPAPARADLAGRIRRAVTTVPGFPDPSTVFQDLRGVYATPGLLAEAAAAVAAEFAGDFDHVVAVEARGFPLGTAVALAARRPLVLARKAGRLPGPVASAGYDLEYRSDTVELQRDALPPGARALIVDDILATGGTFGAVAGLVAGQGAAVAGFAALLAIPGLAGAERLAPARVALVAGSGA</sequence>
<dbReference type="NCBIfam" id="TIGR00524">
    <property type="entry name" value="eIF-2B_rel"/>
    <property type="match status" value="1"/>
</dbReference>
<evidence type="ECO:0000259" key="4">
    <source>
        <dbReference type="Pfam" id="PF00156"/>
    </source>
</evidence>
<evidence type="ECO:0000313" key="6">
    <source>
        <dbReference type="Proteomes" id="UP001058003"/>
    </source>
</evidence>
<evidence type="ECO:0000256" key="2">
    <source>
        <dbReference type="ARBA" id="ARBA00052401"/>
    </source>
</evidence>
<dbReference type="FunFam" id="3.40.50.10470:FF:000006">
    <property type="entry name" value="Methylthioribose-1-phosphate isomerase"/>
    <property type="match status" value="1"/>
</dbReference>
<dbReference type="Pfam" id="PF00156">
    <property type="entry name" value="Pribosyltran"/>
    <property type="match status" value="1"/>
</dbReference>
<feature type="binding site" evidence="3">
    <location>
        <begin position="58"/>
        <end position="60"/>
    </location>
    <ligand>
        <name>substrate</name>
    </ligand>
</feature>
<dbReference type="InterPro" id="IPR037171">
    <property type="entry name" value="NagB/RpiA_transferase-like"/>
</dbReference>
<dbReference type="HAMAP" id="MF_01678">
    <property type="entry name" value="Salvage_MtnA"/>
    <property type="match status" value="1"/>
</dbReference>
<dbReference type="EMBL" id="CP073767">
    <property type="protein sequence ID" value="UWZ51370.1"/>
    <property type="molecule type" value="Genomic_DNA"/>
</dbReference>
<dbReference type="SUPFAM" id="SSF100950">
    <property type="entry name" value="NagB/RpiA/CoA transferase-like"/>
    <property type="match status" value="1"/>
</dbReference>
<keyword evidence="3" id="KW-0486">Methionine biosynthesis</keyword>
<accession>A0A9Q9MEF2</accession>
<feature type="binding site" evidence="3">
    <location>
        <position position="98"/>
    </location>
    <ligand>
        <name>substrate</name>
    </ligand>
</feature>
<dbReference type="NCBIfam" id="NF004326">
    <property type="entry name" value="PRK05720.1"/>
    <property type="match status" value="1"/>
</dbReference>
<dbReference type="GO" id="GO:0046523">
    <property type="term" value="F:S-methyl-5-thioribose-1-phosphate isomerase activity"/>
    <property type="evidence" value="ECO:0007669"/>
    <property type="project" value="UniProtKB-UniRule"/>
</dbReference>
<keyword evidence="6" id="KW-1185">Reference proteome</keyword>
<dbReference type="InterPro" id="IPR000649">
    <property type="entry name" value="IF-2B-related"/>
</dbReference>
<dbReference type="Gene3D" id="3.40.50.2020">
    <property type="match status" value="1"/>
</dbReference>
<feature type="active site" description="Proton donor" evidence="3">
    <location>
        <position position="243"/>
    </location>
</feature>
<evidence type="ECO:0000313" key="5">
    <source>
        <dbReference type="EMBL" id="UWZ51370.1"/>
    </source>
</evidence>
<keyword evidence="1 3" id="KW-0413">Isomerase</keyword>
<dbReference type="Pfam" id="PF01008">
    <property type="entry name" value="IF-2B"/>
    <property type="match status" value="1"/>
</dbReference>
<dbReference type="Gene3D" id="1.20.120.420">
    <property type="entry name" value="translation initiation factor eif-2b, domain 1"/>
    <property type="match status" value="1"/>
</dbReference>
<dbReference type="InterPro" id="IPR029057">
    <property type="entry name" value="PRTase-like"/>
</dbReference>
<reference evidence="5" key="1">
    <citation type="submission" date="2021-04" db="EMBL/GenBank/DDBJ databases">
        <title>Dactylosporangium aurantiacum NRRL B-8018 full assembly.</title>
        <authorList>
            <person name="Hartkoorn R.C."/>
            <person name="Beaudoing E."/>
            <person name="Hot D."/>
        </authorList>
    </citation>
    <scope>NUCLEOTIDE SEQUENCE</scope>
    <source>
        <strain evidence="5">NRRL B-8018</strain>
    </source>
</reference>
<dbReference type="InterPro" id="IPR005251">
    <property type="entry name" value="IF-M1Pi"/>
</dbReference>
<dbReference type="InterPro" id="IPR042529">
    <property type="entry name" value="IF_2B-like_C"/>
</dbReference>